<evidence type="ECO:0000256" key="4">
    <source>
        <dbReference type="ARBA" id="ARBA00023125"/>
    </source>
</evidence>
<dbReference type="CDD" id="cd06170">
    <property type="entry name" value="LuxR_C_like"/>
    <property type="match status" value="1"/>
</dbReference>
<dbReference type="SMART" id="SM00421">
    <property type="entry name" value="HTH_LUXR"/>
    <property type="match status" value="1"/>
</dbReference>
<dbReference type="GO" id="GO:0003677">
    <property type="term" value="F:DNA binding"/>
    <property type="evidence" value="ECO:0007669"/>
    <property type="project" value="UniProtKB-KW"/>
</dbReference>
<keyword evidence="2 7" id="KW-0597">Phosphoprotein</keyword>
<dbReference type="SMART" id="SM00448">
    <property type="entry name" value="REC"/>
    <property type="match status" value="1"/>
</dbReference>
<keyword evidence="3" id="KW-0805">Transcription regulation</keyword>
<dbReference type="PROSITE" id="PS50110">
    <property type="entry name" value="RESPONSE_REGULATORY"/>
    <property type="match status" value="1"/>
</dbReference>
<proteinExistence type="predicted"/>
<evidence type="ECO:0000256" key="1">
    <source>
        <dbReference type="ARBA" id="ARBA00018672"/>
    </source>
</evidence>
<dbReference type="InterPro" id="IPR000792">
    <property type="entry name" value="Tscrpt_reg_LuxR_C"/>
</dbReference>
<evidence type="ECO:0000259" key="8">
    <source>
        <dbReference type="PROSITE" id="PS50043"/>
    </source>
</evidence>
<dbReference type="InterPro" id="IPR039420">
    <property type="entry name" value="WalR-like"/>
</dbReference>
<gene>
    <name evidence="10" type="ORF">IAD26_03100</name>
</gene>
<accession>A0A9D1MZN4</accession>
<dbReference type="Gene3D" id="3.40.50.2300">
    <property type="match status" value="1"/>
</dbReference>
<dbReference type="Proteomes" id="UP000886748">
    <property type="component" value="Unassembled WGS sequence"/>
</dbReference>
<dbReference type="InterPro" id="IPR016032">
    <property type="entry name" value="Sig_transdc_resp-reg_C-effctor"/>
</dbReference>
<dbReference type="GO" id="GO:0006355">
    <property type="term" value="P:regulation of DNA-templated transcription"/>
    <property type="evidence" value="ECO:0007669"/>
    <property type="project" value="InterPro"/>
</dbReference>
<sequence>MAKYNILIVEDHALTRFGLKTAFESADCLAEIYEASKAQTGIDIVEKENIDVVIMDLGLPDMNGIEAAKIIKQKHPEIKVIILSSHEQQEDVIKSVKAGASAYCTKDVAPDKLISIVESVIKGAAWFDPKVAGYVLNAAFAYEKEDKNPPDTDAKQEKTADTNLTTREKQVLALIVEGFSNSDIAKKLDVSVNTTKAHVCNILQKLSVSDRTQAAIKAIKDHII</sequence>
<name>A0A9D1MZN4_9CLOT</name>
<reference evidence="10" key="2">
    <citation type="journal article" date="2021" name="PeerJ">
        <title>Extensive microbial diversity within the chicken gut microbiome revealed by metagenomics and culture.</title>
        <authorList>
            <person name="Gilroy R."/>
            <person name="Ravi A."/>
            <person name="Getino M."/>
            <person name="Pursley I."/>
            <person name="Horton D.L."/>
            <person name="Alikhan N.F."/>
            <person name="Baker D."/>
            <person name="Gharbi K."/>
            <person name="Hall N."/>
            <person name="Watson M."/>
            <person name="Adriaenssens E.M."/>
            <person name="Foster-Nyarko E."/>
            <person name="Jarju S."/>
            <person name="Secka A."/>
            <person name="Antonio M."/>
            <person name="Oren A."/>
            <person name="Chaudhuri R.R."/>
            <person name="La Ragione R."/>
            <person name="Hildebrand F."/>
            <person name="Pallen M.J."/>
        </authorList>
    </citation>
    <scope>NUCLEOTIDE SEQUENCE</scope>
    <source>
        <strain evidence="10">CHK154-7741</strain>
    </source>
</reference>
<evidence type="ECO:0000256" key="2">
    <source>
        <dbReference type="ARBA" id="ARBA00022553"/>
    </source>
</evidence>
<protein>
    <recommendedName>
        <fullName evidence="1">Stage 0 sporulation protein A homolog</fullName>
    </recommendedName>
</protein>
<dbReference type="PANTHER" id="PTHR43214">
    <property type="entry name" value="TWO-COMPONENT RESPONSE REGULATOR"/>
    <property type="match status" value="1"/>
</dbReference>
<evidence type="ECO:0000313" key="11">
    <source>
        <dbReference type="Proteomes" id="UP000886748"/>
    </source>
</evidence>
<dbReference type="GO" id="GO:0000160">
    <property type="term" value="P:phosphorelay signal transduction system"/>
    <property type="evidence" value="ECO:0007669"/>
    <property type="project" value="InterPro"/>
</dbReference>
<evidence type="ECO:0000256" key="3">
    <source>
        <dbReference type="ARBA" id="ARBA00023015"/>
    </source>
</evidence>
<dbReference type="PANTHER" id="PTHR43214:SF43">
    <property type="entry name" value="TWO-COMPONENT RESPONSE REGULATOR"/>
    <property type="match status" value="1"/>
</dbReference>
<dbReference type="AlphaFoldDB" id="A0A9D1MZN4"/>
<dbReference type="EMBL" id="DVOD01000021">
    <property type="protein sequence ID" value="HIU92105.1"/>
    <property type="molecule type" value="Genomic_DNA"/>
</dbReference>
<dbReference type="PROSITE" id="PS50043">
    <property type="entry name" value="HTH_LUXR_2"/>
    <property type="match status" value="1"/>
</dbReference>
<dbReference type="PRINTS" id="PR00038">
    <property type="entry name" value="HTHLUXR"/>
</dbReference>
<feature type="domain" description="Response regulatory" evidence="9">
    <location>
        <begin position="5"/>
        <end position="121"/>
    </location>
</feature>
<feature type="modified residue" description="4-aspartylphosphate" evidence="7">
    <location>
        <position position="56"/>
    </location>
</feature>
<evidence type="ECO:0000313" key="10">
    <source>
        <dbReference type="EMBL" id="HIU92105.1"/>
    </source>
</evidence>
<keyword evidence="5" id="KW-0804">Transcription</keyword>
<dbReference type="SUPFAM" id="SSF52172">
    <property type="entry name" value="CheY-like"/>
    <property type="match status" value="1"/>
</dbReference>
<feature type="domain" description="HTH luxR-type" evidence="8">
    <location>
        <begin position="157"/>
        <end position="222"/>
    </location>
</feature>
<dbReference type="SUPFAM" id="SSF46894">
    <property type="entry name" value="C-terminal effector domain of the bipartite response regulators"/>
    <property type="match status" value="1"/>
</dbReference>
<evidence type="ECO:0000256" key="6">
    <source>
        <dbReference type="ARBA" id="ARBA00024867"/>
    </source>
</evidence>
<comment type="function">
    <text evidence="6">May play the central regulatory role in sporulation. It may be an element of the effector pathway responsible for the activation of sporulation genes in response to nutritional stress. Spo0A may act in concert with spo0H (a sigma factor) to control the expression of some genes that are critical to the sporulation process.</text>
</comment>
<organism evidence="10 11">
    <name type="scientific">Candidatus Limenecus avicola</name>
    <dbReference type="NCBI Taxonomy" id="2840847"/>
    <lineage>
        <taxon>Bacteria</taxon>
        <taxon>Bacillati</taxon>
        <taxon>Bacillota</taxon>
        <taxon>Clostridia</taxon>
        <taxon>Eubacteriales</taxon>
        <taxon>Clostridiaceae</taxon>
        <taxon>Clostridiaceae incertae sedis</taxon>
        <taxon>Candidatus Limenecus</taxon>
    </lineage>
</organism>
<evidence type="ECO:0000256" key="7">
    <source>
        <dbReference type="PROSITE-ProRule" id="PRU00169"/>
    </source>
</evidence>
<keyword evidence="4" id="KW-0238">DNA-binding</keyword>
<dbReference type="InterPro" id="IPR001789">
    <property type="entry name" value="Sig_transdc_resp-reg_receiver"/>
</dbReference>
<evidence type="ECO:0000259" key="9">
    <source>
        <dbReference type="PROSITE" id="PS50110"/>
    </source>
</evidence>
<reference evidence="10" key="1">
    <citation type="submission" date="2020-10" db="EMBL/GenBank/DDBJ databases">
        <authorList>
            <person name="Gilroy R."/>
        </authorList>
    </citation>
    <scope>NUCLEOTIDE SEQUENCE</scope>
    <source>
        <strain evidence="10">CHK154-7741</strain>
    </source>
</reference>
<dbReference type="InterPro" id="IPR011006">
    <property type="entry name" value="CheY-like_superfamily"/>
</dbReference>
<comment type="caution">
    <text evidence="10">The sequence shown here is derived from an EMBL/GenBank/DDBJ whole genome shotgun (WGS) entry which is preliminary data.</text>
</comment>
<evidence type="ECO:0000256" key="5">
    <source>
        <dbReference type="ARBA" id="ARBA00023163"/>
    </source>
</evidence>
<dbReference type="Pfam" id="PF00072">
    <property type="entry name" value="Response_reg"/>
    <property type="match status" value="1"/>
</dbReference>
<dbReference type="CDD" id="cd17535">
    <property type="entry name" value="REC_NarL-like"/>
    <property type="match status" value="1"/>
</dbReference>
<dbReference type="InterPro" id="IPR058245">
    <property type="entry name" value="NreC/VraR/RcsB-like_REC"/>
</dbReference>
<dbReference type="Pfam" id="PF00196">
    <property type="entry name" value="GerE"/>
    <property type="match status" value="1"/>
</dbReference>